<evidence type="ECO:0000313" key="1">
    <source>
        <dbReference type="EMBL" id="SVA69322.1"/>
    </source>
</evidence>
<dbReference type="Pfam" id="PF13489">
    <property type="entry name" value="Methyltransf_23"/>
    <property type="match status" value="1"/>
</dbReference>
<name>A0A381XXY1_9ZZZZ</name>
<dbReference type="PANTHER" id="PTHR45128:SF1">
    <property type="entry name" value="S-ADENOSYLMETHIONINE-DEPENDENT METHYLTRANSFERASE RV2258C"/>
    <property type="match status" value="1"/>
</dbReference>
<proteinExistence type="predicted"/>
<evidence type="ECO:0008006" key="2">
    <source>
        <dbReference type="Google" id="ProtNLM"/>
    </source>
</evidence>
<dbReference type="Gene3D" id="3.40.50.150">
    <property type="entry name" value="Vaccinia Virus protein VP39"/>
    <property type="match status" value="1"/>
</dbReference>
<dbReference type="InterPro" id="IPR029063">
    <property type="entry name" value="SAM-dependent_MTases_sf"/>
</dbReference>
<organism evidence="1">
    <name type="scientific">marine metagenome</name>
    <dbReference type="NCBI Taxonomy" id="408172"/>
    <lineage>
        <taxon>unclassified sequences</taxon>
        <taxon>metagenomes</taxon>
        <taxon>ecological metagenomes</taxon>
    </lineage>
</organism>
<gene>
    <name evidence="1" type="ORF">METZ01_LOCUS122176</name>
</gene>
<dbReference type="PANTHER" id="PTHR45128">
    <property type="entry name" value="METHYLTRANSFERASE TYPE 11"/>
    <property type="match status" value="1"/>
</dbReference>
<dbReference type="CDD" id="cd02440">
    <property type="entry name" value="AdoMet_MTases"/>
    <property type="match status" value="1"/>
</dbReference>
<protein>
    <recommendedName>
        <fullName evidence="2">Methyltransferase domain-containing protein</fullName>
    </recommendedName>
</protein>
<accession>A0A381XXY1</accession>
<sequence>METYSSNFVERLISYGTWLGEFIRFLAIRAYAGYHIRYRALNKEILLLLNESNRVLDVGCGVGDHILGFARKFPNNDFVGIDIDSAAISNARIRATYRKLNNIQYHELNCLKMKFQSQFDLIYTVDMLEHVDDVATVILNIRNALKPDGFLVLHVPHKPQHRILKRLKKVKDEEHVRIGFSAQDLSTLLHEYHFQILSLKYTHGPLGAFAWELSYLSRHQPLLAVLLVPLIQILCIGDHIVHNKRGNGVLLVAKR</sequence>
<dbReference type="AlphaFoldDB" id="A0A381XXY1"/>
<dbReference type="SUPFAM" id="SSF53335">
    <property type="entry name" value="S-adenosyl-L-methionine-dependent methyltransferases"/>
    <property type="match status" value="1"/>
</dbReference>
<dbReference type="InterPro" id="IPR053173">
    <property type="entry name" value="SAM-binding_MTase"/>
</dbReference>
<reference evidence="1" key="1">
    <citation type="submission" date="2018-05" db="EMBL/GenBank/DDBJ databases">
        <authorList>
            <person name="Lanie J.A."/>
            <person name="Ng W.-L."/>
            <person name="Kazmierczak K.M."/>
            <person name="Andrzejewski T.M."/>
            <person name="Davidsen T.M."/>
            <person name="Wayne K.J."/>
            <person name="Tettelin H."/>
            <person name="Glass J.I."/>
            <person name="Rusch D."/>
            <person name="Podicherti R."/>
            <person name="Tsui H.-C.T."/>
            <person name="Winkler M.E."/>
        </authorList>
    </citation>
    <scope>NUCLEOTIDE SEQUENCE</scope>
</reference>
<dbReference type="EMBL" id="UINC01016696">
    <property type="protein sequence ID" value="SVA69322.1"/>
    <property type="molecule type" value="Genomic_DNA"/>
</dbReference>